<dbReference type="EMBL" id="FQVW01000102">
    <property type="protein sequence ID" value="SHG96377.1"/>
    <property type="molecule type" value="Genomic_DNA"/>
</dbReference>
<proteinExistence type="predicted"/>
<dbReference type="AlphaFoldDB" id="A0A1M5P3U2"/>
<gene>
    <name evidence="2" type="ORF">SAMN05216225_11022</name>
</gene>
<protein>
    <submittedName>
        <fullName evidence="2">Uncharacterized protein</fullName>
    </submittedName>
</protein>
<feature type="non-terminal residue" evidence="2">
    <location>
        <position position="1"/>
    </location>
</feature>
<dbReference type="Proteomes" id="UP000183988">
    <property type="component" value="Unassembled WGS sequence"/>
</dbReference>
<evidence type="ECO:0000256" key="1">
    <source>
        <dbReference type="SAM" id="MobiDB-lite"/>
    </source>
</evidence>
<name>A0A1M5P3U2_9BACI</name>
<evidence type="ECO:0000313" key="3">
    <source>
        <dbReference type="Proteomes" id="UP000183988"/>
    </source>
</evidence>
<keyword evidence="3" id="KW-1185">Reference proteome</keyword>
<organism evidence="2 3">
    <name type="scientific">Ornithinibacillus halophilus</name>
    <dbReference type="NCBI Taxonomy" id="930117"/>
    <lineage>
        <taxon>Bacteria</taxon>
        <taxon>Bacillati</taxon>
        <taxon>Bacillota</taxon>
        <taxon>Bacilli</taxon>
        <taxon>Bacillales</taxon>
        <taxon>Bacillaceae</taxon>
        <taxon>Ornithinibacillus</taxon>
    </lineage>
</organism>
<evidence type="ECO:0000313" key="2">
    <source>
        <dbReference type="EMBL" id="SHG96377.1"/>
    </source>
</evidence>
<feature type="region of interest" description="Disordered" evidence="1">
    <location>
        <begin position="1"/>
        <end position="20"/>
    </location>
</feature>
<accession>A0A1M5P3U2</accession>
<reference evidence="2 3" key="1">
    <citation type="submission" date="2016-11" db="EMBL/GenBank/DDBJ databases">
        <authorList>
            <person name="Jaros S."/>
            <person name="Januszkiewicz K."/>
            <person name="Wedrychowicz H."/>
        </authorList>
    </citation>
    <scope>NUCLEOTIDE SEQUENCE [LARGE SCALE GENOMIC DNA]</scope>
    <source>
        <strain evidence="2 3">IBRC-M 10683</strain>
    </source>
</reference>
<sequence length="45" mass="4821">DSRFPRARPQPPRGKPPLWGLRSRAVLAGVDCPPLQSTSDIAVGP</sequence>